<evidence type="ECO:0000313" key="2">
    <source>
        <dbReference type="Proteomes" id="UP000053989"/>
    </source>
</evidence>
<keyword evidence="2" id="KW-1185">Reference proteome</keyword>
<proteinExistence type="predicted"/>
<dbReference type="AlphaFoldDB" id="A0A0C3DAD0"/>
<reference evidence="2" key="2">
    <citation type="submission" date="2015-01" db="EMBL/GenBank/DDBJ databases">
        <title>Evolutionary Origins and Diversification of the Mycorrhizal Mutualists.</title>
        <authorList>
            <consortium name="DOE Joint Genome Institute"/>
            <consortium name="Mycorrhizal Genomics Consortium"/>
            <person name="Kohler A."/>
            <person name="Kuo A."/>
            <person name="Nagy L.G."/>
            <person name="Floudas D."/>
            <person name="Copeland A."/>
            <person name="Barry K.W."/>
            <person name="Cichocki N."/>
            <person name="Veneault-Fourrey C."/>
            <person name="LaButti K."/>
            <person name="Lindquist E.A."/>
            <person name="Lipzen A."/>
            <person name="Lundell T."/>
            <person name="Morin E."/>
            <person name="Murat C."/>
            <person name="Riley R."/>
            <person name="Ohm R."/>
            <person name="Sun H."/>
            <person name="Tunlid A."/>
            <person name="Henrissat B."/>
            <person name="Grigoriev I.V."/>
            <person name="Hibbett D.S."/>
            <person name="Martin F."/>
        </authorList>
    </citation>
    <scope>NUCLEOTIDE SEQUENCE [LARGE SCALE GENOMIC DNA]</scope>
    <source>
        <strain evidence="2">Foug A</strain>
    </source>
</reference>
<dbReference type="EMBL" id="KN822097">
    <property type="protein sequence ID" value="KIM57675.1"/>
    <property type="molecule type" value="Genomic_DNA"/>
</dbReference>
<sequence length="112" mass="12565">MHECILDTFALFLESICNVPGNISSRKKPQAALFLDLCLVERAFRFWSTGNYTLPEGKNLRQFSAAQWSHATNEVMESIDKLSDKKWKKIVEGAEAYVGAHKSVPSKDVTCA</sequence>
<name>A0A0C3DAD0_9AGAM</name>
<organism evidence="1 2">
    <name type="scientific">Scleroderma citrinum Foug A</name>
    <dbReference type="NCBI Taxonomy" id="1036808"/>
    <lineage>
        <taxon>Eukaryota</taxon>
        <taxon>Fungi</taxon>
        <taxon>Dikarya</taxon>
        <taxon>Basidiomycota</taxon>
        <taxon>Agaricomycotina</taxon>
        <taxon>Agaricomycetes</taxon>
        <taxon>Agaricomycetidae</taxon>
        <taxon>Boletales</taxon>
        <taxon>Sclerodermatineae</taxon>
        <taxon>Sclerodermataceae</taxon>
        <taxon>Scleroderma</taxon>
    </lineage>
</organism>
<dbReference type="OrthoDB" id="2682674at2759"/>
<dbReference type="InParanoid" id="A0A0C3DAD0"/>
<dbReference type="HOGENOM" id="CLU_158360_0_0_1"/>
<gene>
    <name evidence="1" type="ORF">SCLCIDRAFT_1193059</name>
</gene>
<accession>A0A0C3DAD0</accession>
<protein>
    <submittedName>
        <fullName evidence="1">Uncharacterized protein</fullName>
    </submittedName>
</protein>
<reference evidence="1 2" key="1">
    <citation type="submission" date="2014-04" db="EMBL/GenBank/DDBJ databases">
        <authorList>
            <consortium name="DOE Joint Genome Institute"/>
            <person name="Kuo A."/>
            <person name="Kohler A."/>
            <person name="Nagy L.G."/>
            <person name="Floudas D."/>
            <person name="Copeland A."/>
            <person name="Barry K.W."/>
            <person name="Cichocki N."/>
            <person name="Veneault-Fourrey C."/>
            <person name="LaButti K."/>
            <person name="Lindquist E.A."/>
            <person name="Lipzen A."/>
            <person name="Lundell T."/>
            <person name="Morin E."/>
            <person name="Murat C."/>
            <person name="Sun H."/>
            <person name="Tunlid A."/>
            <person name="Henrissat B."/>
            <person name="Grigoriev I.V."/>
            <person name="Hibbett D.S."/>
            <person name="Martin F."/>
            <person name="Nordberg H.P."/>
            <person name="Cantor M.N."/>
            <person name="Hua S.X."/>
        </authorList>
    </citation>
    <scope>NUCLEOTIDE SEQUENCE [LARGE SCALE GENOMIC DNA]</scope>
    <source>
        <strain evidence="1 2">Foug A</strain>
    </source>
</reference>
<evidence type="ECO:0000313" key="1">
    <source>
        <dbReference type="EMBL" id="KIM57675.1"/>
    </source>
</evidence>
<dbReference type="Proteomes" id="UP000053989">
    <property type="component" value="Unassembled WGS sequence"/>
</dbReference>